<gene>
    <name evidence="2" type="ORF">SAMN04488132_10399</name>
</gene>
<dbReference type="Proteomes" id="UP000190888">
    <property type="component" value="Unassembled WGS sequence"/>
</dbReference>
<dbReference type="PANTHER" id="PTHR37692">
    <property type="entry name" value="HYPOTHETICAL MEMBRANE SPANNING PROTEIN"/>
    <property type="match status" value="1"/>
</dbReference>
<evidence type="ECO:0000256" key="1">
    <source>
        <dbReference type="SAM" id="Phobius"/>
    </source>
</evidence>
<proteinExistence type="predicted"/>
<dbReference type="RefSeq" id="WP_078830602.1">
    <property type="nucleotide sequence ID" value="NZ_FUWH01000003.1"/>
</dbReference>
<accession>A0A1T4M0V8</accession>
<reference evidence="2 3" key="1">
    <citation type="submission" date="2017-02" db="EMBL/GenBank/DDBJ databases">
        <authorList>
            <person name="Peterson S.W."/>
        </authorList>
    </citation>
    <scope>NUCLEOTIDE SEQUENCE [LARGE SCALE GENOMIC DNA]</scope>
    <source>
        <strain evidence="2 3">DSM 22335</strain>
    </source>
</reference>
<dbReference type="Pfam" id="PF04238">
    <property type="entry name" value="DUF420"/>
    <property type="match status" value="1"/>
</dbReference>
<feature type="transmembrane region" description="Helical" evidence="1">
    <location>
        <begin position="44"/>
        <end position="68"/>
    </location>
</feature>
<evidence type="ECO:0000313" key="2">
    <source>
        <dbReference type="EMBL" id="SJZ60619.1"/>
    </source>
</evidence>
<dbReference type="InterPro" id="IPR007352">
    <property type="entry name" value="DUF420"/>
</dbReference>
<dbReference type="PANTHER" id="PTHR37692:SF1">
    <property type="entry name" value="DUF420 DOMAIN-CONTAINING PROTEIN"/>
    <property type="match status" value="1"/>
</dbReference>
<feature type="transmembrane region" description="Helical" evidence="1">
    <location>
        <begin position="129"/>
        <end position="153"/>
    </location>
</feature>
<feature type="transmembrane region" description="Helical" evidence="1">
    <location>
        <begin position="174"/>
        <end position="193"/>
    </location>
</feature>
<keyword evidence="1" id="KW-0812">Transmembrane</keyword>
<dbReference type="AlphaFoldDB" id="A0A1T4M0V8"/>
<sequence>MLQASIKKNDKQARLLIGVVSFVVFAAVVALGKIKVEVAPGFNVHIFATINAVINSIIAVLLVAALVTVKNGNYLLHKKIMIVALVLSVLFLVSYIAHHLLAGEAKFGDADHNGIVDDAEKAAAGSMRIVYFIILITHIFLAAIILPFILFTAYRGLTAEFPQHRKLARITWPLWLYVAVTGPVVYLMISPYYT</sequence>
<dbReference type="EMBL" id="FUWH01000003">
    <property type="protein sequence ID" value="SJZ60619.1"/>
    <property type="molecule type" value="Genomic_DNA"/>
</dbReference>
<organism evidence="2 3">
    <name type="scientific">Sediminibacterium ginsengisoli</name>
    <dbReference type="NCBI Taxonomy" id="413434"/>
    <lineage>
        <taxon>Bacteria</taxon>
        <taxon>Pseudomonadati</taxon>
        <taxon>Bacteroidota</taxon>
        <taxon>Chitinophagia</taxon>
        <taxon>Chitinophagales</taxon>
        <taxon>Chitinophagaceae</taxon>
        <taxon>Sediminibacterium</taxon>
    </lineage>
</organism>
<feature type="transmembrane region" description="Helical" evidence="1">
    <location>
        <begin position="80"/>
        <end position="101"/>
    </location>
</feature>
<dbReference type="OrthoDB" id="9811380at2"/>
<keyword evidence="3" id="KW-1185">Reference proteome</keyword>
<name>A0A1T4M0V8_9BACT</name>
<dbReference type="STRING" id="413434.SAMN04488132_10399"/>
<keyword evidence="1" id="KW-0472">Membrane</keyword>
<protein>
    <submittedName>
        <fullName evidence="2">Putative membrane protein</fullName>
    </submittedName>
</protein>
<evidence type="ECO:0000313" key="3">
    <source>
        <dbReference type="Proteomes" id="UP000190888"/>
    </source>
</evidence>
<feature type="transmembrane region" description="Helical" evidence="1">
    <location>
        <begin position="12"/>
        <end position="32"/>
    </location>
</feature>
<keyword evidence="1" id="KW-1133">Transmembrane helix</keyword>